<dbReference type="PANTHER" id="PTHR33048:SF165">
    <property type="entry name" value="INTEGRAL MEMBRANE PROTEIN"/>
    <property type="match status" value="1"/>
</dbReference>
<comment type="similarity">
    <text evidence="5">Belongs to the SAT4 family.</text>
</comment>
<evidence type="ECO:0000313" key="8">
    <source>
        <dbReference type="EMBL" id="QSZ36205.1"/>
    </source>
</evidence>
<organism evidence="8 9">
    <name type="scientific">Monilinia vaccinii-corymbosi</name>
    <dbReference type="NCBI Taxonomy" id="61207"/>
    <lineage>
        <taxon>Eukaryota</taxon>
        <taxon>Fungi</taxon>
        <taxon>Dikarya</taxon>
        <taxon>Ascomycota</taxon>
        <taxon>Pezizomycotina</taxon>
        <taxon>Leotiomycetes</taxon>
        <taxon>Helotiales</taxon>
        <taxon>Sclerotiniaceae</taxon>
        <taxon>Monilinia</taxon>
    </lineage>
</organism>
<evidence type="ECO:0000259" key="7">
    <source>
        <dbReference type="Pfam" id="PF20684"/>
    </source>
</evidence>
<dbReference type="InterPro" id="IPR052337">
    <property type="entry name" value="SAT4-like"/>
</dbReference>
<name>A0A8A3PMN3_9HELO</name>
<reference evidence="8" key="1">
    <citation type="submission" date="2020-10" db="EMBL/GenBank/DDBJ databases">
        <title>Genome Sequence of Monilinia vaccinii-corymbosi Sheds Light on Mummy Berry Disease Infection of Blueberry and Mating Type.</title>
        <authorList>
            <person name="Yow A.G."/>
            <person name="Zhang Y."/>
            <person name="Bansal K."/>
            <person name="Eacker S.M."/>
            <person name="Sullivan S."/>
            <person name="Liachko I."/>
            <person name="Cubeta M.A."/>
            <person name="Rollins J.A."/>
            <person name="Ashrafi H."/>
        </authorList>
    </citation>
    <scope>NUCLEOTIDE SEQUENCE</scope>
    <source>
        <strain evidence="8">RL-1</strain>
    </source>
</reference>
<dbReference type="Pfam" id="PF20684">
    <property type="entry name" value="Fung_rhodopsin"/>
    <property type="match status" value="1"/>
</dbReference>
<evidence type="ECO:0000256" key="1">
    <source>
        <dbReference type="ARBA" id="ARBA00004141"/>
    </source>
</evidence>
<evidence type="ECO:0000256" key="6">
    <source>
        <dbReference type="SAM" id="Phobius"/>
    </source>
</evidence>
<evidence type="ECO:0000256" key="4">
    <source>
        <dbReference type="ARBA" id="ARBA00023136"/>
    </source>
</evidence>
<keyword evidence="9" id="KW-1185">Reference proteome</keyword>
<feature type="domain" description="Rhodopsin" evidence="7">
    <location>
        <begin position="9"/>
        <end position="75"/>
    </location>
</feature>
<keyword evidence="3 6" id="KW-1133">Transmembrane helix</keyword>
<dbReference type="OrthoDB" id="5429740at2759"/>
<dbReference type="GO" id="GO:0016020">
    <property type="term" value="C:membrane"/>
    <property type="evidence" value="ECO:0007669"/>
    <property type="project" value="UniProtKB-SubCell"/>
</dbReference>
<evidence type="ECO:0000313" key="9">
    <source>
        <dbReference type="Proteomes" id="UP000672032"/>
    </source>
</evidence>
<gene>
    <name evidence="8" type="ORF">DSL72_007331</name>
</gene>
<dbReference type="InterPro" id="IPR049326">
    <property type="entry name" value="Rhodopsin_dom_fungi"/>
</dbReference>
<keyword evidence="2 6" id="KW-0812">Transmembrane</keyword>
<evidence type="ECO:0000256" key="5">
    <source>
        <dbReference type="ARBA" id="ARBA00038359"/>
    </source>
</evidence>
<keyword evidence="4 6" id="KW-0472">Membrane</keyword>
<protein>
    <recommendedName>
        <fullName evidence="7">Rhodopsin domain-containing protein</fullName>
    </recommendedName>
</protein>
<dbReference type="PANTHER" id="PTHR33048">
    <property type="entry name" value="PTH11-LIKE INTEGRAL MEMBRANE PROTEIN (AFU_ORTHOLOGUE AFUA_5G11245)"/>
    <property type="match status" value="1"/>
</dbReference>
<accession>A0A8A3PMN3</accession>
<dbReference type="Proteomes" id="UP000672032">
    <property type="component" value="Chromosome 6"/>
</dbReference>
<comment type="subcellular location">
    <subcellularLocation>
        <location evidence="1">Membrane</location>
        <topology evidence="1">Multi-pass membrane protein</topology>
    </subcellularLocation>
</comment>
<dbReference type="AlphaFoldDB" id="A0A8A3PMN3"/>
<evidence type="ECO:0000256" key="3">
    <source>
        <dbReference type="ARBA" id="ARBA00022989"/>
    </source>
</evidence>
<feature type="transmembrane region" description="Helical" evidence="6">
    <location>
        <begin position="31"/>
        <end position="51"/>
    </location>
</feature>
<dbReference type="EMBL" id="CP063410">
    <property type="protein sequence ID" value="QSZ36205.1"/>
    <property type="molecule type" value="Genomic_DNA"/>
</dbReference>
<evidence type="ECO:0000256" key="2">
    <source>
        <dbReference type="ARBA" id="ARBA00022692"/>
    </source>
</evidence>
<feature type="transmembrane region" description="Helical" evidence="6">
    <location>
        <begin position="5"/>
        <end position="25"/>
    </location>
</feature>
<proteinExistence type="inferred from homology"/>
<sequence length="77" mass="8662">MKAIVYCSFIDLTLALFPISIFWNLQIKLSLKIYLCIIMGLGVIAMAASIVKTVELGSHTHTTDSTYDNSYILIWYA</sequence>